<evidence type="ECO:0000256" key="2">
    <source>
        <dbReference type="SAM" id="MobiDB-lite"/>
    </source>
</evidence>
<dbReference type="Proteomes" id="UP001358614">
    <property type="component" value="Chromosome 1"/>
</dbReference>
<reference evidence="4 5" key="1">
    <citation type="submission" date="2024-01" db="EMBL/GenBank/DDBJ databases">
        <title>Comparative genomics of Cryptococcus and Kwoniella reveals pathogenesis evolution and contrasting modes of karyotype evolution via chromosome fusion or intercentromeric recombination.</title>
        <authorList>
            <person name="Coelho M.A."/>
            <person name="David-Palma M."/>
            <person name="Shea T."/>
            <person name="Bowers K."/>
            <person name="McGinley-Smith S."/>
            <person name="Mohammad A.W."/>
            <person name="Gnirke A."/>
            <person name="Yurkov A.M."/>
            <person name="Nowrousian M."/>
            <person name="Sun S."/>
            <person name="Cuomo C.A."/>
            <person name="Heitman J."/>
        </authorList>
    </citation>
    <scope>NUCLEOTIDE SEQUENCE [LARGE SCALE GENOMIC DNA]</scope>
    <source>
        <strain evidence="4 5">PYCC6329</strain>
    </source>
</reference>
<dbReference type="EMBL" id="CP144089">
    <property type="protein sequence ID" value="WWD03468.1"/>
    <property type="molecule type" value="Genomic_DNA"/>
</dbReference>
<feature type="compositionally biased region" description="Basic residues" evidence="2">
    <location>
        <begin position="300"/>
        <end position="310"/>
    </location>
</feature>
<gene>
    <name evidence="4" type="ORF">V865_001520</name>
</gene>
<feature type="compositionally biased region" description="Basic and acidic residues" evidence="2">
    <location>
        <begin position="541"/>
        <end position="550"/>
    </location>
</feature>
<feature type="compositionally biased region" description="Basic and acidic residues" evidence="2">
    <location>
        <begin position="457"/>
        <end position="466"/>
    </location>
</feature>
<feature type="compositionally biased region" description="Polar residues" evidence="2">
    <location>
        <begin position="110"/>
        <end position="139"/>
    </location>
</feature>
<feature type="compositionally biased region" description="Low complexity" evidence="2">
    <location>
        <begin position="484"/>
        <end position="495"/>
    </location>
</feature>
<feature type="transmembrane region" description="Helical" evidence="3">
    <location>
        <begin position="205"/>
        <end position="227"/>
    </location>
</feature>
<feature type="region of interest" description="Disordered" evidence="2">
    <location>
        <begin position="295"/>
        <end position="369"/>
    </location>
</feature>
<keyword evidence="3" id="KW-0812">Transmembrane</keyword>
<organism evidence="4 5">
    <name type="scientific">Kwoniella europaea PYCC6329</name>
    <dbReference type="NCBI Taxonomy" id="1423913"/>
    <lineage>
        <taxon>Eukaryota</taxon>
        <taxon>Fungi</taxon>
        <taxon>Dikarya</taxon>
        <taxon>Basidiomycota</taxon>
        <taxon>Agaricomycotina</taxon>
        <taxon>Tremellomycetes</taxon>
        <taxon>Tremellales</taxon>
        <taxon>Cryptococcaceae</taxon>
        <taxon>Kwoniella</taxon>
    </lineage>
</organism>
<feature type="region of interest" description="Disordered" evidence="2">
    <location>
        <begin position="648"/>
        <end position="737"/>
    </location>
</feature>
<dbReference type="AlphaFoldDB" id="A0AAX4KCC7"/>
<feature type="compositionally biased region" description="Low complexity" evidence="2">
    <location>
        <begin position="560"/>
        <end position="572"/>
    </location>
</feature>
<feature type="region of interest" description="Disordered" evidence="2">
    <location>
        <begin position="231"/>
        <end position="278"/>
    </location>
</feature>
<protein>
    <submittedName>
        <fullName evidence="4">Uncharacterized protein</fullName>
    </submittedName>
</protein>
<feature type="compositionally biased region" description="Low complexity" evidence="2">
    <location>
        <begin position="29"/>
        <end position="39"/>
    </location>
</feature>
<feature type="compositionally biased region" description="Basic and acidic residues" evidence="2">
    <location>
        <begin position="581"/>
        <end position="593"/>
    </location>
</feature>
<sequence length="737" mass="82291">MAPLNYFRSTPRVNIESDSAVSVSVSATTTSTQAQQEVQYQRPYIDQSQINDNPKRQLTLDVSTPTRTSATDANTTRRTANPTLNDLSPEHTTTRATAAATAPSIRTTRSDNPTIVGNLEISSSSNTKTANDGEATSTEGDADEGVPSPTSTLFTRTTTIHSSSSSSGKSASSSSISKSGTNSSKESESQSSILSSAVATTNLSWWQLLALIICGILALSVGSWLFFRHQQRRRNEKQQKKKEEMENEIKRKKEMKDDQRFKALAFGHNSRRGRGRGRYDSDDYEDYWTDEYSDGGTIRPSRRRRRRRDPPRRYRRDDKRRRRDEYSDEDDDDDETYSRSIEPKSAFSFRPSPSTPSGTGRGLKSALTKKKGFRDSVFSTYTSMKKAAIKHKYVEAKIKLDEQLKQEEELENQRKIKVLQANREIEEYNKAEMQRKATLELAGETSGNRAGIGAHNDIPRPSEVHQHQPQWGYGNRTRNDNDWNGSGNVNGINGNDQKWPSRNGEPSRGKLLIPPVPRQPSKTHSTHEIPTAALLPYQTSPKRERSHSLDGEISNLLGNSSSPSSTSSSQRPEPSRQATSRYDKRKGVLKDLTTENAIARPRPTYQPSTSSTTSSGFSSLRDDRERPIAKKGYSNPFQIDWLNKSSSTTVSLPTEVEDAPSISPRYQPREDVSVGMRHPNERPVLPRQRRGVDATAGPVSLRGKGSVGFGLGEGNISTNTNERGDGKKWASRLRERR</sequence>
<feature type="coiled-coil region" evidence="1">
    <location>
        <begin position="393"/>
        <end position="436"/>
    </location>
</feature>
<feature type="compositionally biased region" description="Basic and acidic residues" evidence="2">
    <location>
        <begin position="236"/>
        <end position="261"/>
    </location>
</feature>
<evidence type="ECO:0000256" key="3">
    <source>
        <dbReference type="SAM" id="Phobius"/>
    </source>
</evidence>
<keyword evidence="3" id="KW-0472">Membrane</keyword>
<keyword evidence="5" id="KW-1185">Reference proteome</keyword>
<feature type="compositionally biased region" description="Acidic residues" evidence="2">
    <location>
        <begin position="326"/>
        <end position="335"/>
    </location>
</feature>
<evidence type="ECO:0000256" key="1">
    <source>
        <dbReference type="SAM" id="Coils"/>
    </source>
</evidence>
<evidence type="ECO:0000313" key="5">
    <source>
        <dbReference type="Proteomes" id="UP001358614"/>
    </source>
</evidence>
<dbReference type="RefSeq" id="XP_066081435.1">
    <property type="nucleotide sequence ID" value="XM_066225338.1"/>
</dbReference>
<feature type="compositionally biased region" description="Low complexity" evidence="2">
    <location>
        <begin position="608"/>
        <end position="619"/>
    </location>
</feature>
<dbReference type="GeneID" id="91100324"/>
<feature type="region of interest" description="Disordered" evidence="2">
    <location>
        <begin position="29"/>
        <end position="190"/>
    </location>
</feature>
<proteinExistence type="predicted"/>
<feature type="compositionally biased region" description="Low complexity" evidence="2">
    <location>
        <begin position="94"/>
        <end position="107"/>
    </location>
</feature>
<keyword evidence="3" id="KW-1133">Transmembrane helix</keyword>
<feature type="compositionally biased region" description="Low complexity" evidence="2">
    <location>
        <begin position="148"/>
        <end position="190"/>
    </location>
</feature>
<name>A0AAX4KCC7_9TREE</name>
<feature type="compositionally biased region" description="Low complexity" evidence="2">
    <location>
        <begin position="64"/>
        <end position="83"/>
    </location>
</feature>
<feature type="region of interest" description="Disordered" evidence="2">
    <location>
        <begin position="443"/>
        <end position="633"/>
    </location>
</feature>
<keyword evidence="1" id="KW-0175">Coiled coil</keyword>
<accession>A0AAX4KCC7</accession>
<evidence type="ECO:0000313" key="4">
    <source>
        <dbReference type="EMBL" id="WWD03468.1"/>
    </source>
</evidence>
<dbReference type="KEGG" id="ker:91100324"/>